<keyword evidence="1" id="KW-1133">Transmembrane helix</keyword>
<keyword evidence="3" id="KW-1185">Reference proteome</keyword>
<keyword evidence="1" id="KW-0472">Membrane</keyword>
<dbReference type="EMBL" id="OX451735">
    <property type="protein sequence ID" value="CAI8593496.1"/>
    <property type="molecule type" value="Genomic_DNA"/>
</dbReference>
<dbReference type="AlphaFoldDB" id="A0AAV0Z6B7"/>
<evidence type="ECO:0008006" key="4">
    <source>
        <dbReference type="Google" id="ProtNLM"/>
    </source>
</evidence>
<name>A0AAV0Z6B7_VICFA</name>
<protein>
    <recommendedName>
        <fullName evidence="4">Secreted protein</fullName>
    </recommendedName>
</protein>
<feature type="transmembrane region" description="Helical" evidence="1">
    <location>
        <begin position="12"/>
        <end position="31"/>
    </location>
</feature>
<keyword evidence="1" id="KW-0812">Transmembrane</keyword>
<evidence type="ECO:0000313" key="2">
    <source>
        <dbReference type="EMBL" id="CAI8593496.1"/>
    </source>
</evidence>
<gene>
    <name evidence="2" type="ORF">VFH_I094400</name>
</gene>
<reference evidence="2 3" key="1">
    <citation type="submission" date="2023-01" db="EMBL/GenBank/DDBJ databases">
        <authorList>
            <person name="Kreplak J."/>
        </authorList>
    </citation>
    <scope>NUCLEOTIDE SEQUENCE [LARGE SCALE GENOMIC DNA]</scope>
</reference>
<sequence length="96" mass="11218">MSLSTNRFTLIASNLLFFYNYFVYYTVLVTLQVDRLSGWKVCDNTTFAEAFQHQFVMVQQVRHISNQTILISCETTESIIRMEFESYGVQSNGHIM</sequence>
<accession>A0AAV0Z6B7</accession>
<evidence type="ECO:0000256" key="1">
    <source>
        <dbReference type="SAM" id="Phobius"/>
    </source>
</evidence>
<dbReference type="Proteomes" id="UP001157006">
    <property type="component" value="Chromosome 1S"/>
</dbReference>
<organism evidence="2 3">
    <name type="scientific">Vicia faba</name>
    <name type="common">Broad bean</name>
    <name type="synonym">Faba vulgaris</name>
    <dbReference type="NCBI Taxonomy" id="3906"/>
    <lineage>
        <taxon>Eukaryota</taxon>
        <taxon>Viridiplantae</taxon>
        <taxon>Streptophyta</taxon>
        <taxon>Embryophyta</taxon>
        <taxon>Tracheophyta</taxon>
        <taxon>Spermatophyta</taxon>
        <taxon>Magnoliopsida</taxon>
        <taxon>eudicotyledons</taxon>
        <taxon>Gunneridae</taxon>
        <taxon>Pentapetalae</taxon>
        <taxon>rosids</taxon>
        <taxon>fabids</taxon>
        <taxon>Fabales</taxon>
        <taxon>Fabaceae</taxon>
        <taxon>Papilionoideae</taxon>
        <taxon>50 kb inversion clade</taxon>
        <taxon>NPAAA clade</taxon>
        <taxon>Hologalegina</taxon>
        <taxon>IRL clade</taxon>
        <taxon>Fabeae</taxon>
        <taxon>Vicia</taxon>
    </lineage>
</organism>
<evidence type="ECO:0000313" key="3">
    <source>
        <dbReference type="Proteomes" id="UP001157006"/>
    </source>
</evidence>
<proteinExistence type="predicted"/>